<protein>
    <submittedName>
        <fullName evidence="11">Major facilitator transporter</fullName>
    </submittedName>
</protein>
<feature type="transmembrane region" description="Helical" evidence="9">
    <location>
        <begin position="206"/>
        <end position="224"/>
    </location>
</feature>
<evidence type="ECO:0000256" key="2">
    <source>
        <dbReference type="ARBA" id="ARBA00022448"/>
    </source>
</evidence>
<feature type="transmembrane region" description="Helical" evidence="9">
    <location>
        <begin position="110"/>
        <end position="131"/>
    </location>
</feature>
<feature type="compositionally biased region" description="Polar residues" evidence="8">
    <location>
        <begin position="530"/>
        <end position="540"/>
    </location>
</feature>
<feature type="transmembrane region" description="Helical" evidence="9">
    <location>
        <begin position="313"/>
        <end position="331"/>
    </location>
</feature>
<sequence>MERFRMSAQRALSPTRWWTLGVVALGTFMLMLDLSVVAVALPEIHASLDSSFADLQWVFDAYALTLAIFLVAAGSLADRLGRRKVFQVGFAIFTLASLACGLAGDATALSIFRAVQGVGAAVMFAVGPAMLSHEFHGKARATAFTVFGAAVGLAVATGPLIGGSLTNSLSWRWIFYINVPVGVVALGIGMFRVSESRNLRAHPTDWPGLATFSIALAALVFATIRAPEEGWTSAFTLTLYAASAAFLVLFVVIEHRMGERAMLDLAFFRNPTFVGISLVAMIGNAGALPSVFFETSYLQNMLGMDAWQAGLRFLPLTVAMFVAGAIGGSLIGKVPFRFLLGGAPAIMATGLLFLNSTEADSVWTVLVPAFVIAGFGMGIFNPARAALAIGVAEPAKSGVASGINETFQQVGIAVGIAGVGALFQNRVANSFADSEVARQLGADRAAEAAHAISSGSLETVAQGSGALREPVLSAGGVAYMDAFHSAMNLCAVLGFAAALIGFLMIRTKDLHYSAASTIPPDVDGRDDTDASSGLSTTATS</sequence>
<keyword evidence="5 9" id="KW-1133">Transmembrane helix</keyword>
<dbReference type="EMBL" id="CM001889">
    <property type="protein sequence ID" value="EOY45597.1"/>
    <property type="molecule type" value="Genomic_DNA"/>
</dbReference>
<feature type="transmembrane region" description="Helical" evidence="9">
    <location>
        <begin position="486"/>
        <end position="505"/>
    </location>
</feature>
<keyword evidence="6 9" id="KW-0472">Membrane</keyword>
<dbReference type="PROSITE" id="PS50850">
    <property type="entry name" value="MFS"/>
    <property type="match status" value="1"/>
</dbReference>
<proteinExistence type="predicted"/>
<evidence type="ECO:0000256" key="5">
    <source>
        <dbReference type="ARBA" id="ARBA00022989"/>
    </source>
</evidence>
<evidence type="ECO:0000256" key="1">
    <source>
        <dbReference type="ARBA" id="ARBA00004651"/>
    </source>
</evidence>
<organism evidence="11 12">
    <name type="scientific">Streptomyces lividans 1326</name>
    <dbReference type="NCBI Taxonomy" id="1200984"/>
    <lineage>
        <taxon>Bacteria</taxon>
        <taxon>Bacillati</taxon>
        <taxon>Actinomycetota</taxon>
        <taxon>Actinomycetes</taxon>
        <taxon>Kitasatosporales</taxon>
        <taxon>Streptomycetaceae</taxon>
        <taxon>Streptomyces</taxon>
    </lineage>
</organism>
<dbReference type="InterPro" id="IPR036259">
    <property type="entry name" value="MFS_trans_sf"/>
</dbReference>
<evidence type="ECO:0000256" key="6">
    <source>
        <dbReference type="ARBA" id="ARBA00023136"/>
    </source>
</evidence>
<dbReference type="GO" id="GO:0005886">
    <property type="term" value="C:plasma membrane"/>
    <property type="evidence" value="ECO:0007669"/>
    <property type="project" value="UniProtKB-SubCell"/>
</dbReference>
<dbReference type="Gene3D" id="1.20.1250.20">
    <property type="entry name" value="MFS general substrate transporter like domains"/>
    <property type="match status" value="1"/>
</dbReference>
<name>A0A7U9DKF5_STRLI</name>
<feature type="domain" description="Major facilitator superfamily (MFS) profile" evidence="10">
    <location>
        <begin position="19"/>
        <end position="509"/>
    </location>
</feature>
<keyword evidence="3" id="KW-1003">Cell membrane</keyword>
<feature type="transmembrane region" description="Helical" evidence="9">
    <location>
        <begin position="20"/>
        <end position="41"/>
    </location>
</feature>
<reference evidence="12" key="1">
    <citation type="journal article" date="2013" name="Genome Biol. Evol.">
        <title>The genome sequence of Streptomyces lividans 66 reveals a novel tRNA-dependent peptide biosynthetic system within a metal-related genomic island.</title>
        <authorList>
            <person name="Cruz-Morales P."/>
            <person name="Vijgenboom E."/>
            <person name="Iruegas-Bocardo F."/>
            <person name="Girard G."/>
            <person name="Yanez-Guerra L.A."/>
            <person name="Ramos-Aboites H.E."/>
            <person name="Pernodet J.L."/>
            <person name="Anne J."/>
            <person name="van Wezel G.P."/>
            <person name="Barona-Gomez F."/>
        </authorList>
    </citation>
    <scope>NUCLEOTIDE SEQUENCE [LARGE SCALE GENOMIC DNA]</scope>
    <source>
        <strain evidence="12">1326</strain>
    </source>
</reference>
<evidence type="ECO:0000256" key="7">
    <source>
        <dbReference type="ARBA" id="ARBA00023251"/>
    </source>
</evidence>
<feature type="transmembrane region" description="Helical" evidence="9">
    <location>
        <begin position="273"/>
        <end position="293"/>
    </location>
</feature>
<evidence type="ECO:0000313" key="11">
    <source>
        <dbReference type="EMBL" id="EOY45597.1"/>
    </source>
</evidence>
<dbReference type="Pfam" id="PF07690">
    <property type="entry name" value="MFS_1"/>
    <property type="match status" value="1"/>
</dbReference>
<keyword evidence="4 9" id="KW-0812">Transmembrane</keyword>
<accession>A0A7U9DKF5</accession>
<evidence type="ECO:0000256" key="3">
    <source>
        <dbReference type="ARBA" id="ARBA00022475"/>
    </source>
</evidence>
<gene>
    <name evidence="11" type="ORF">SLI_0878</name>
</gene>
<feature type="transmembrane region" description="Helical" evidence="9">
    <location>
        <begin position="143"/>
        <end position="161"/>
    </location>
</feature>
<dbReference type="CDD" id="cd17321">
    <property type="entry name" value="MFS_MMR_MDR_like"/>
    <property type="match status" value="1"/>
</dbReference>
<dbReference type="SUPFAM" id="SSF103473">
    <property type="entry name" value="MFS general substrate transporter"/>
    <property type="match status" value="1"/>
</dbReference>
<feature type="region of interest" description="Disordered" evidence="8">
    <location>
        <begin position="516"/>
        <end position="540"/>
    </location>
</feature>
<evidence type="ECO:0000256" key="8">
    <source>
        <dbReference type="SAM" id="MobiDB-lite"/>
    </source>
</evidence>
<dbReference type="AlphaFoldDB" id="A0A7U9DKF5"/>
<evidence type="ECO:0000256" key="9">
    <source>
        <dbReference type="SAM" id="Phobius"/>
    </source>
</evidence>
<dbReference type="GO" id="GO:0022857">
    <property type="term" value="F:transmembrane transporter activity"/>
    <property type="evidence" value="ECO:0007669"/>
    <property type="project" value="InterPro"/>
</dbReference>
<comment type="subcellular location">
    <subcellularLocation>
        <location evidence="1">Cell membrane</location>
        <topology evidence="1">Multi-pass membrane protein</topology>
    </subcellularLocation>
</comment>
<dbReference type="PANTHER" id="PTHR42718">
    <property type="entry name" value="MAJOR FACILITATOR SUPERFAMILY MULTIDRUG TRANSPORTER MFSC"/>
    <property type="match status" value="1"/>
</dbReference>
<evidence type="ECO:0000313" key="12">
    <source>
        <dbReference type="Proteomes" id="UP000014062"/>
    </source>
</evidence>
<feature type="transmembrane region" description="Helical" evidence="9">
    <location>
        <begin position="362"/>
        <end position="380"/>
    </location>
</feature>
<feature type="transmembrane region" description="Helical" evidence="9">
    <location>
        <begin position="173"/>
        <end position="194"/>
    </location>
</feature>
<feature type="transmembrane region" description="Helical" evidence="9">
    <location>
        <begin position="230"/>
        <end position="253"/>
    </location>
</feature>
<keyword evidence="2" id="KW-0813">Transport</keyword>
<dbReference type="InterPro" id="IPR011701">
    <property type="entry name" value="MFS"/>
</dbReference>
<dbReference type="GO" id="GO:0046677">
    <property type="term" value="P:response to antibiotic"/>
    <property type="evidence" value="ECO:0007669"/>
    <property type="project" value="UniProtKB-KW"/>
</dbReference>
<keyword evidence="7" id="KW-0046">Antibiotic resistance</keyword>
<feature type="transmembrane region" description="Helical" evidence="9">
    <location>
        <begin position="61"/>
        <end position="78"/>
    </location>
</feature>
<evidence type="ECO:0000259" key="10">
    <source>
        <dbReference type="PROSITE" id="PS50850"/>
    </source>
</evidence>
<dbReference type="PANTHER" id="PTHR42718:SF49">
    <property type="entry name" value="EXPORT PROTEIN"/>
    <property type="match status" value="1"/>
</dbReference>
<feature type="transmembrane region" description="Helical" evidence="9">
    <location>
        <begin position="85"/>
        <end position="104"/>
    </location>
</feature>
<feature type="transmembrane region" description="Helical" evidence="9">
    <location>
        <begin position="338"/>
        <end position="356"/>
    </location>
</feature>
<dbReference type="InterPro" id="IPR020846">
    <property type="entry name" value="MFS_dom"/>
</dbReference>
<dbReference type="InterPro" id="IPR004638">
    <property type="entry name" value="EmrB-like"/>
</dbReference>
<evidence type="ECO:0000256" key="4">
    <source>
        <dbReference type="ARBA" id="ARBA00022692"/>
    </source>
</evidence>
<dbReference type="NCBIfam" id="TIGR00711">
    <property type="entry name" value="efflux_EmrB"/>
    <property type="match status" value="1"/>
</dbReference>
<dbReference type="Gene3D" id="1.20.1720.10">
    <property type="entry name" value="Multidrug resistance protein D"/>
    <property type="match status" value="1"/>
</dbReference>
<dbReference type="Proteomes" id="UP000014062">
    <property type="component" value="Chromosome"/>
</dbReference>
<dbReference type="PRINTS" id="PR01036">
    <property type="entry name" value="TCRTETB"/>
</dbReference>